<reference evidence="1 2" key="1">
    <citation type="submission" date="2013-11" db="EMBL/GenBank/DDBJ databases">
        <title>Single cell genomics of uncultured Tannerella BU063 (oral taxon 286).</title>
        <authorList>
            <person name="Beall C.J."/>
            <person name="Campbell A.G."/>
            <person name="Griffen A.L."/>
            <person name="Podar M."/>
            <person name="Leys E.J."/>
        </authorList>
    </citation>
    <scope>NUCLEOTIDE SEQUENCE [LARGE SCALE GENOMIC DNA]</scope>
    <source>
        <strain evidence="1">Cell 2</strain>
    </source>
</reference>
<comment type="caution">
    <text evidence="1">The sequence shown here is derived from an EMBL/GenBank/DDBJ whole genome shotgun (WGS) entry which is preliminary data.</text>
</comment>
<keyword evidence="1" id="KW-0808">Transferase</keyword>
<gene>
    <name evidence="1" type="ORF">N425_13390</name>
</gene>
<evidence type="ECO:0000313" key="2">
    <source>
        <dbReference type="Proteomes" id="UP000018837"/>
    </source>
</evidence>
<protein>
    <submittedName>
        <fullName evidence="1">Dephospho-CoA kinase</fullName>
    </submittedName>
</protein>
<organism evidence="1 2">
    <name type="scientific">Tannerella sp. oral taxon BU063 isolate Cell 2</name>
    <dbReference type="NCBI Taxonomy" id="1411148"/>
    <lineage>
        <taxon>Bacteria</taxon>
        <taxon>Pseudomonadati</taxon>
        <taxon>Bacteroidota</taxon>
        <taxon>Bacteroidia</taxon>
        <taxon>Bacteroidales</taxon>
        <taxon>Tannerellaceae</taxon>
        <taxon>Tannerella</taxon>
    </lineage>
</organism>
<sequence>MEATTLNEAQLEMLKLMSVIKTPEELAELKQAISDHFAHKAAKEIDRMWADGRLTEERVESFRHLHERTPYRP</sequence>
<dbReference type="GO" id="GO:0016301">
    <property type="term" value="F:kinase activity"/>
    <property type="evidence" value="ECO:0007669"/>
    <property type="project" value="UniProtKB-KW"/>
</dbReference>
<accession>W2C2V5</accession>
<name>W2C2V5_9BACT</name>
<dbReference type="PATRIC" id="fig|1411148.3.peg.2247"/>
<dbReference type="AlphaFoldDB" id="W2C2V5"/>
<keyword evidence="1" id="KW-0418">Kinase</keyword>
<dbReference type="EMBL" id="AYUF01000495">
    <property type="protein sequence ID" value="ETK00812.1"/>
    <property type="molecule type" value="Genomic_DNA"/>
</dbReference>
<evidence type="ECO:0000313" key="1">
    <source>
        <dbReference type="EMBL" id="ETK00812.1"/>
    </source>
</evidence>
<proteinExistence type="predicted"/>
<dbReference type="Proteomes" id="UP000018837">
    <property type="component" value="Unassembled WGS sequence"/>
</dbReference>